<reference evidence="2" key="1">
    <citation type="journal article" date="2020" name="bioRxiv">
        <title>Historical genomics reveals the evolutionary mechanisms behind multiple outbreaks of the host-specific coffee wilt pathogen Fusarium xylarioides.</title>
        <authorList>
            <person name="Peck D."/>
            <person name="Nowell R.W."/>
            <person name="Flood J."/>
            <person name="Ryan M.J."/>
            <person name="Barraclough T.G."/>
        </authorList>
    </citation>
    <scope>NUCLEOTIDE SEQUENCE</scope>
    <source>
        <strain evidence="2">IMI 127659i</strain>
    </source>
</reference>
<dbReference type="OrthoDB" id="10018191at2759"/>
<keyword evidence="1" id="KW-0863">Zinc-finger</keyword>
<dbReference type="SMART" id="SM00355">
    <property type="entry name" value="ZnF_C2H2"/>
    <property type="match status" value="2"/>
</dbReference>
<sequence length="303" mass="33836">MQVQYDSILAGPAAQGPEQDSVPRFYELNFSDGKDVDDWYMVPEDSNLSFDQGYPHVPSFTDDMAGAPYFILEPPKQLGMDFGFAPVENGEFLLVDHPVSDFDCPSDAEMSLNNGYMLHGSYQSIDAPLASPSTVDSTLESSPWDLAQPFPSASVWDLSALNPDLCSISGRRQSEASIWSGASTPVTTSNDDPTSSSSLLALSLMETFRYPCTHRSCTKSFKRKEHAKRHYLTKHRPSQRRLQCEFCGKDTFTRTDNLNAHRRLHARRPAKHNSGVHFVPEALQVFQGVKKPNHRGNLINLFS</sequence>
<evidence type="ECO:0000313" key="3">
    <source>
        <dbReference type="Proteomes" id="UP000750502"/>
    </source>
</evidence>
<dbReference type="GO" id="GO:0005634">
    <property type="term" value="C:nucleus"/>
    <property type="evidence" value="ECO:0007669"/>
    <property type="project" value="TreeGrafter"/>
</dbReference>
<name>A0A9P7L085_9HYPO</name>
<keyword evidence="1" id="KW-0479">Metal-binding</keyword>
<proteinExistence type="predicted"/>
<evidence type="ECO:0000256" key="1">
    <source>
        <dbReference type="PROSITE-ProRule" id="PRU00042"/>
    </source>
</evidence>
<dbReference type="PANTHER" id="PTHR46179:SF26">
    <property type="entry name" value="ZINC FINGER PROTEIN 423 HOMOLOG"/>
    <property type="match status" value="1"/>
</dbReference>
<dbReference type="GO" id="GO:0006357">
    <property type="term" value="P:regulation of transcription by RNA polymerase II"/>
    <property type="evidence" value="ECO:0007669"/>
    <property type="project" value="TreeGrafter"/>
</dbReference>
<dbReference type="AlphaFoldDB" id="A0A9P7L085"/>
<dbReference type="InterPro" id="IPR013087">
    <property type="entry name" value="Znf_C2H2_type"/>
</dbReference>
<dbReference type="PROSITE" id="PS00028">
    <property type="entry name" value="ZINC_FINGER_C2H2_1"/>
    <property type="match status" value="1"/>
</dbReference>
<protein>
    <submittedName>
        <fullName evidence="2">Uncharacterized protein</fullName>
    </submittedName>
</protein>
<evidence type="ECO:0000313" key="2">
    <source>
        <dbReference type="EMBL" id="KAG5764028.1"/>
    </source>
</evidence>
<reference evidence="2" key="2">
    <citation type="submission" date="2020-10" db="EMBL/GenBank/DDBJ databases">
        <authorList>
            <person name="Peck L.D."/>
            <person name="Nowell R.W."/>
            <person name="Flood J."/>
            <person name="Ryan M.J."/>
            <person name="Barraclough T.G."/>
        </authorList>
    </citation>
    <scope>NUCLEOTIDE SEQUENCE</scope>
    <source>
        <strain evidence="2">IMI 127659i</strain>
    </source>
</reference>
<organism evidence="2 3">
    <name type="scientific">Fusarium xylarioides</name>
    <dbReference type="NCBI Taxonomy" id="221167"/>
    <lineage>
        <taxon>Eukaryota</taxon>
        <taxon>Fungi</taxon>
        <taxon>Dikarya</taxon>
        <taxon>Ascomycota</taxon>
        <taxon>Pezizomycotina</taxon>
        <taxon>Sordariomycetes</taxon>
        <taxon>Hypocreomycetidae</taxon>
        <taxon>Hypocreales</taxon>
        <taxon>Nectriaceae</taxon>
        <taxon>Fusarium</taxon>
        <taxon>Fusarium fujikuroi species complex</taxon>
    </lineage>
</organism>
<dbReference type="InterPro" id="IPR051061">
    <property type="entry name" value="Zinc_finger_trans_reg"/>
</dbReference>
<keyword evidence="3" id="KW-1185">Reference proteome</keyword>
<dbReference type="PANTHER" id="PTHR46179">
    <property type="entry name" value="ZINC FINGER PROTEIN"/>
    <property type="match status" value="1"/>
</dbReference>
<dbReference type="GO" id="GO:0008270">
    <property type="term" value="F:zinc ion binding"/>
    <property type="evidence" value="ECO:0007669"/>
    <property type="project" value="UniProtKB-KW"/>
</dbReference>
<keyword evidence="1" id="KW-0862">Zinc</keyword>
<comment type="caution">
    <text evidence="2">The sequence shown here is derived from an EMBL/GenBank/DDBJ whole genome shotgun (WGS) entry which is preliminary data.</text>
</comment>
<dbReference type="Gene3D" id="3.30.160.60">
    <property type="entry name" value="Classic Zinc Finger"/>
    <property type="match status" value="1"/>
</dbReference>
<dbReference type="EMBL" id="JADFTT010000271">
    <property type="protein sequence ID" value="KAG5764028.1"/>
    <property type="molecule type" value="Genomic_DNA"/>
</dbReference>
<dbReference type="PROSITE" id="PS50157">
    <property type="entry name" value="ZINC_FINGER_C2H2_2"/>
    <property type="match status" value="1"/>
</dbReference>
<dbReference type="GO" id="GO:0003712">
    <property type="term" value="F:transcription coregulator activity"/>
    <property type="evidence" value="ECO:0007669"/>
    <property type="project" value="TreeGrafter"/>
</dbReference>
<accession>A0A9P7L085</accession>
<dbReference type="Proteomes" id="UP000750502">
    <property type="component" value="Unassembled WGS sequence"/>
</dbReference>
<gene>
    <name evidence="2" type="ORF">H9Q72_007875</name>
</gene>